<dbReference type="AlphaFoldDB" id="A0A1X7LWN6"/>
<dbReference type="Proteomes" id="UP000193228">
    <property type="component" value="Unassembled WGS sequence"/>
</dbReference>
<reference evidence="2" key="1">
    <citation type="submission" date="2017-04" db="EMBL/GenBank/DDBJ databases">
        <authorList>
            <person name="Varghese N."/>
            <person name="Submissions S."/>
        </authorList>
    </citation>
    <scope>NUCLEOTIDE SEQUENCE [LARGE SCALE GENOMIC DNA]</scope>
    <source>
        <strain evidence="2">LMG 29540</strain>
    </source>
</reference>
<evidence type="ECO:0008006" key="3">
    <source>
        <dbReference type="Google" id="ProtNLM"/>
    </source>
</evidence>
<accession>A0A1X7LWN6</accession>
<keyword evidence="2" id="KW-1185">Reference proteome</keyword>
<name>A0A1X7LWN6_9BURK</name>
<dbReference type="RefSeq" id="WP_143809059.1">
    <property type="nucleotide sequence ID" value="NZ_FXAT01000010.1"/>
</dbReference>
<organism evidence="1 2">
    <name type="scientific">Paraburkholderia susongensis</name>
    <dbReference type="NCBI Taxonomy" id="1515439"/>
    <lineage>
        <taxon>Bacteria</taxon>
        <taxon>Pseudomonadati</taxon>
        <taxon>Pseudomonadota</taxon>
        <taxon>Betaproteobacteria</taxon>
        <taxon>Burkholderiales</taxon>
        <taxon>Burkholderiaceae</taxon>
        <taxon>Paraburkholderia</taxon>
    </lineage>
</organism>
<dbReference type="STRING" id="1515439.SAMN06265784_11094"/>
<protein>
    <recommendedName>
        <fullName evidence="3">PAAR motif-containing protein</fullName>
    </recommendedName>
</protein>
<evidence type="ECO:0000313" key="1">
    <source>
        <dbReference type="EMBL" id="SMG57877.1"/>
    </source>
</evidence>
<gene>
    <name evidence="1" type="ORF">SAMN06265784_11094</name>
</gene>
<dbReference type="EMBL" id="FXAT01000010">
    <property type="protein sequence ID" value="SMG57877.1"/>
    <property type="molecule type" value="Genomic_DNA"/>
</dbReference>
<dbReference type="OrthoDB" id="9021596at2"/>
<proteinExistence type="predicted"/>
<evidence type="ECO:0000313" key="2">
    <source>
        <dbReference type="Proteomes" id="UP000193228"/>
    </source>
</evidence>
<sequence length="148" mass="15734">MAHQKHKGTLPALATFGACKENDGRATRATCGLSICGLTVARVGDVVIYSGGSEAAIIDDAGMPEDRAGSTVIPQGPDSVTWSNPPPIFYAERGMKMTSMSPQTAILTGHMPSSELIRSTTSSQGHTVRYATGDAQPLRVYADRRRRI</sequence>
<dbReference type="PROSITE" id="PS51257">
    <property type="entry name" value="PROKAR_LIPOPROTEIN"/>
    <property type="match status" value="1"/>
</dbReference>